<evidence type="ECO:0008006" key="5">
    <source>
        <dbReference type="Google" id="ProtNLM"/>
    </source>
</evidence>
<dbReference type="GO" id="GO:0016020">
    <property type="term" value="C:membrane"/>
    <property type="evidence" value="ECO:0007669"/>
    <property type="project" value="TreeGrafter"/>
</dbReference>
<keyword evidence="2" id="KW-0812">Transmembrane</keyword>
<proteinExistence type="predicted"/>
<dbReference type="EMBL" id="JANBPU010000043">
    <property type="protein sequence ID" value="KAJ1918534.1"/>
    <property type="molecule type" value="Genomic_DNA"/>
</dbReference>
<sequence length="770" mass="87148">MSSNYNPFNLLSYLFNINYGGGGGGGSNSSSSSSKNGPIAITLASKDATRDSYRIGLIDKGNTDIWLYFNGLAIGIGVVCWLLTLIRVRQQLEPTSNRSKKGQRNYSYVDKLWSIMPIVYTWMMVYQTKTYVPSIDLLDKLATKESNGNAELRKLGLPSNNDISKQDMINLSMTPSDAHTVDFYRQILVAVLVTLWGTRLTNAFYKRGGYRLGYEDYRWSYIKKRIGNRVLWEIFNFAFIGIFQNLLLLWLVFIPQYGLYQSHQIRVIDAYLDKLGGNYPSRTLDVVDSDNYGSSFLSADGGGGRGAQKSDLFYLRVSYFNQAIKVNFAYHLLYPSEIVRFVGSGVRAAVASLQSTGLTKADFYLAGLFLTFFIGEWVADVQQQRFQKMKRAKGYKNSNSNRPGFLTRGLFRYSRHPNIFCELMMWWSIPAFVVASSYQNFISNPDFVKRVFESYPTAGYGIVFAASSVWFVATAVLTIIIHNSTNLTEYISALKYPLYNQYKKETNRIIPWFRKWSNLQSPTPSTDSISVTEEEVKGETPCHGSAAGSTCGTTTSARKVPSCDDGFSNKPVFQDSSQDGDQETQSFNNMDFDDYDSEEDSDYKYHLSDLCSEDEYEYKETVDDEEGDENGVWFEQTQDDEESKAEYMINTPFGKLRTNTMKRDKTVTTRDPANPSLYYVSSDGEEEEEEDGEVVDSMKYGSDSSQTSLLPSSSSGFEDLFRATASPSYSRHISVRDEDVSNNYDNDSNKDPRLSNLLCENKIGSFARTF</sequence>
<keyword evidence="2" id="KW-0472">Membrane</keyword>
<dbReference type="PANTHER" id="PTHR32251">
    <property type="entry name" value="3-OXO-5-ALPHA-STEROID 4-DEHYDROGENASE"/>
    <property type="match status" value="1"/>
</dbReference>
<reference evidence="3" key="1">
    <citation type="submission" date="2022-07" db="EMBL/GenBank/DDBJ databases">
        <title>Phylogenomic reconstructions and comparative analyses of Kickxellomycotina fungi.</title>
        <authorList>
            <person name="Reynolds N.K."/>
            <person name="Stajich J.E."/>
            <person name="Barry K."/>
            <person name="Grigoriev I.V."/>
            <person name="Crous P."/>
            <person name="Smith M.E."/>
        </authorList>
    </citation>
    <scope>NUCLEOTIDE SEQUENCE</scope>
    <source>
        <strain evidence="3">NBRC 100468</strain>
    </source>
</reference>
<feature type="compositionally biased region" description="Low complexity" evidence="1">
    <location>
        <begin position="702"/>
        <end position="715"/>
    </location>
</feature>
<feature type="compositionally biased region" description="Low complexity" evidence="1">
    <location>
        <begin position="544"/>
        <end position="557"/>
    </location>
</feature>
<dbReference type="AlphaFoldDB" id="A0A9W8A286"/>
<keyword evidence="4" id="KW-1185">Reference proteome</keyword>
<dbReference type="PANTHER" id="PTHR32251:SF23">
    <property type="entry name" value="3-OXO-5-ALPHA-STEROID 4-DEHYDROGENASE (DUF1295)"/>
    <property type="match status" value="1"/>
</dbReference>
<dbReference type="Pfam" id="PF06966">
    <property type="entry name" value="DUF1295"/>
    <property type="match status" value="2"/>
</dbReference>
<comment type="caution">
    <text evidence="3">The sequence shown here is derived from an EMBL/GenBank/DDBJ whole genome shotgun (WGS) entry which is preliminary data.</text>
</comment>
<keyword evidence="2" id="KW-1133">Transmembrane helix</keyword>
<feature type="compositionally biased region" description="Acidic residues" evidence="1">
    <location>
        <begin position="591"/>
        <end position="600"/>
    </location>
</feature>
<feature type="transmembrane region" description="Helical" evidence="2">
    <location>
        <begin position="108"/>
        <end position="126"/>
    </location>
</feature>
<feature type="region of interest" description="Disordered" evidence="1">
    <location>
        <begin position="539"/>
        <end position="600"/>
    </location>
</feature>
<evidence type="ECO:0000313" key="4">
    <source>
        <dbReference type="Proteomes" id="UP001150538"/>
    </source>
</evidence>
<evidence type="ECO:0000256" key="2">
    <source>
        <dbReference type="SAM" id="Phobius"/>
    </source>
</evidence>
<evidence type="ECO:0000313" key="3">
    <source>
        <dbReference type="EMBL" id="KAJ1918534.1"/>
    </source>
</evidence>
<feature type="region of interest" description="Disordered" evidence="1">
    <location>
        <begin position="664"/>
        <end position="753"/>
    </location>
</feature>
<accession>A0A9W8A286</accession>
<feature type="transmembrane region" description="Helical" evidence="2">
    <location>
        <begin position="363"/>
        <end position="381"/>
    </location>
</feature>
<evidence type="ECO:0000256" key="1">
    <source>
        <dbReference type="SAM" id="MobiDB-lite"/>
    </source>
</evidence>
<name>A0A9W8A286_9FUNG</name>
<organism evidence="3 4">
    <name type="scientific">Mycoemilia scoparia</name>
    <dbReference type="NCBI Taxonomy" id="417184"/>
    <lineage>
        <taxon>Eukaryota</taxon>
        <taxon>Fungi</taxon>
        <taxon>Fungi incertae sedis</taxon>
        <taxon>Zoopagomycota</taxon>
        <taxon>Kickxellomycotina</taxon>
        <taxon>Kickxellomycetes</taxon>
        <taxon>Kickxellales</taxon>
        <taxon>Kickxellaceae</taxon>
        <taxon>Mycoemilia</taxon>
    </lineage>
</organism>
<feature type="transmembrane region" description="Helical" evidence="2">
    <location>
        <begin position="230"/>
        <end position="253"/>
    </location>
</feature>
<feature type="transmembrane region" description="Helical" evidence="2">
    <location>
        <begin position="65"/>
        <end position="88"/>
    </location>
</feature>
<gene>
    <name evidence="3" type="ORF">H4219_002548</name>
</gene>
<dbReference type="Gene3D" id="1.20.120.1630">
    <property type="match status" value="1"/>
</dbReference>
<feature type="compositionally biased region" description="Acidic residues" evidence="1">
    <location>
        <begin position="683"/>
        <end position="694"/>
    </location>
</feature>
<feature type="transmembrane region" description="Helical" evidence="2">
    <location>
        <begin position="458"/>
        <end position="481"/>
    </location>
</feature>
<dbReference type="Proteomes" id="UP001150538">
    <property type="component" value="Unassembled WGS sequence"/>
</dbReference>
<dbReference type="InterPro" id="IPR010721">
    <property type="entry name" value="UstE-like"/>
</dbReference>
<feature type="compositionally biased region" description="Polar residues" evidence="1">
    <location>
        <begin position="574"/>
        <end position="589"/>
    </location>
</feature>
<protein>
    <recommendedName>
        <fullName evidence="5">Steroid 5-alpha reductase C-terminal domain-containing protein</fullName>
    </recommendedName>
</protein>
<feature type="transmembrane region" description="Helical" evidence="2">
    <location>
        <begin position="183"/>
        <end position="201"/>
    </location>
</feature>
<dbReference type="OrthoDB" id="201504at2759"/>